<dbReference type="RefSeq" id="XP_022584299.1">
    <property type="nucleotide sequence ID" value="XM_022725474.1"/>
</dbReference>
<keyword evidence="1" id="KW-0812">Transmembrane</keyword>
<dbReference type="EMBL" id="KV878337">
    <property type="protein sequence ID" value="OJJ49789.1"/>
    <property type="molecule type" value="Genomic_DNA"/>
</dbReference>
<gene>
    <name evidence="2" type="ORF">ASPZODRAFT_149270</name>
</gene>
<dbReference type="Proteomes" id="UP000184188">
    <property type="component" value="Unassembled WGS sequence"/>
</dbReference>
<dbReference type="OrthoDB" id="5360701at2759"/>
<feature type="transmembrane region" description="Helical" evidence="1">
    <location>
        <begin position="320"/>
        <end position="343"/>
    </location>
</feature>
<reference evidence="3" key="1">
    <citation type="journal article" date="2017" name="Genome Biol.">
        <title>Comparative genomics reveals high biological diversity and specific adaptations in the industrially and medically important fungal genus Aspergillus.</title>
        <authorList>
            <person name="de Vries R.P."/>
            <person name="Riley R."/>
            <person name="Wiebenga A."/>
            <person name="Aguilar-Osorio G."/>
            <person name="Amillis S."/>
            <person name="Uchima C.A."/>
            <person name="Anderluh G."/>
            <person name="Asadollahi M."/>
            <person name="Askin M."/>
            <person name="Barry K."/>
            <person name="Battaglia E."/>
            <person name="Bayram O."/>
            <person name="Benocci T."/>
            <person name="Braus-Stromeyer S.A."/>
            <person name="Caldana C."/>
            <person name="Canovas D."/>
            <person name="Cerqueira G.C."/>
            <person name="Chen F."/>
            <person name="Chen W."/>
            <person name="Choi C."/>
            <person name="Clum A."/>
            <person name="Dos Santos R.A."/>
            <person name="Damasio A.R."/>
            <person name="Diallinas G."/>
            <person name="Emri T."/>
            <person name="Fekete E."/>
            <person name="Flipphi M."/>
            <person name="Freyberg S."/>
            <person name="Gallo A."/>
            <person name="Gournas C."/>
            <person name="Habgood R."/>
            <person name="Hainaut M."/>
            <person name="Harispe M.L."/>
            <person name="Henrissat B."/>
            <person name="Hilden K.S."/>
            <person name="Hope R."/>
            <person name="Hossain A."/>
            <person name="Karabika E."/>
            <person name="Karaffa L."/>
            <person name="Karanyi Z."/>
            <person name="Krasevec N."/>
            <person name="Kuo A."/>
            <person name="Kusch H."/>
            <person name="LaButti K."/>
            <person name="Lagendijk E.L."/>
            <person name="Lapidus A."/>
            <person name="Levasseur A."/>
            <person name="Lindquist E."/>
            <person name="Lipzen A."/>
            <person name="Logrieco A.F."/>
            <person name="MacCabe A."/>
            <person name="Maekelae M.R."/>
            <person name="Malavazi I."/>
            <person name="Melin P."/>
            <person name="Meyer V."/>
            <person name="Mielnichuk N."/>
            <person name="Miskei M."/>
            <person name="Molnar A.P."/>
            <person name="Mule G."/>
            <person name="Ngan C.Y."/>
            <person name="Orejas M."/>
            <person name="Orosz E."/>
            <person name="Ouedraogo J.P."/>
            <person name="Overkamp K.M."/>
            <person name="Park H.-S."/>
            <person name="Perrone G."/>
            <person name="Piumi F."/>
            <person name="Punt P.J."/>
            <person name="Ram A.F."/>
            <person name="Ramon A."/>
            <person name="Rauscher S."/>
            <person name="Record E."/>
            <person name="Riano-Pachon D.M."/>
            <person name="Robert V."/>
            <person name="Roehrig J."/>
            <person name="Ruller R."/>
            <person name="Salamov A."/>
            <person name="Salih N.S."/>
            <person name="Samson R.A."/>
            <person name="Sandor E."/>
            <person name="Sanguinetti M."/>
            <person name="Schuetze T."/>
            <person name="Sepcic K."/>
            <person name="Shelest E."/>
            <person name="Sherlock G."/>
            <person name="Sophianopoulou V."/>
            <person name="Squina F.M."/>
            <person name="Sun H."/>
            <person name="Susca A."/>
            <person name="Todd R.B."/>
            <person name="Tsang A."/>
            <person name="Unkles S.E."/>
            <person name="van de Wiele N."/>
            <person name="van Rossen-Uffink D."/>
            <person name="Oliveira J.V."/>
            <person name="Vesth T.C."/>
            <person name="Visser J."/>
            <person name="Yu J.-H."/>
            <person name="Zhou M."/>
            <person name="Andersen M.R."/>
            <person name="Archer D.B."/>
            <person name="Baker S.E."/>
            <person name="Benoit I."/>
            <person name="Brakhage A.A."/>
            <person name="Braus G.H."/>
            <person name="Fischer R."/>
            <person name="Frisvad J.C."/>
            <person name="Goldman G.H."/>
            <person name="Houbraken J."/>
            <person name="Oakley B."/>
            <person name="Pocsi I."/>
            <person name="Scazzocchio C."/>
            <person name="Seiboth B."/>
            <person name="vanKuyk P.A."/>
            <person name="Wortman J."/>
            <person name="Dyer P.S."/>
            <person name="Grigoriev I.V."/>
        </authorList>
    </citation>
    <scope>NUCLEOTIDE SEQUENCE [LARGE SCALE GENOMIC DNA]</scope>
    <source>
        <strain evidence="3">CBS 506.65</strain>
    </source>
</reference>
<keyword evidence="3" id="KW-1185">Reference proteome</keyword>
<evidence type="ECO:0000313" key="2">
    <source>
        <dbReference type="EMBL" id="OJJ49789.1"/>
    </source>
</evidence>
<name>A0A1L9SRG0_9EURO</name>
<dbReference type="VEuPathDB" id="FungiDB:ASPZODRAFT_149270"/>
<evidence type="ECO:0000313" key="3">
    <source>
        <dbReference type="Proteomes" id="UP000184188"/>
    </source>
</evidence>
<sequence length="421" mass="46375">MKGISIRGHRRPQPSNLVCQFCQYSTYSVRRGSPVPTSLQRNVSLGPQRPKRPISAPLSRKDYFYYSSRLFATKPSDTGLSWDPETVVQEITQEAAAIQSADSVPSDESVVQFLQKCQRVAEALVTRDHDQSAQASARNESGAISSLLDLEEKGNKRVRSKSAMSTNPQLGRSISQVVNGLLQDKKIFISPEALACYTEIHVLLKRAEHFPKIFHLYAHKPVPEENSSPIKYHEPNSKSVKSAIPTELANKALDVAIAQKNLSLVLAIIDNSFCAPAFYRAKVFKKAAVPLGGLAAAPAACYALASWASTFQSSMDPSTATGIAFAAILAYVGSTSSVGMLAITTSNDQMERVVWLPGVPLRHRWLREEERAALDKVAVAWGFKDVSMRGEEEGEEWDNLREFIGMRGMILDKTDLMEGMQ</sequence>
<keyword evidence="1" id="KW-1133">Transmembrane helix</keyword>
<evidence type="ECO:0000256" key="1">
    <source>
        <dbReference type="SAM" id="Phobius"/>
    </source>
</evidence>
<organism evidence="2 3">
    <name type="scientific">Penicilliopsis zonata CBS 506.65</name>
    <dbReference type="NCBI Taxonomy" id="1073090"/>
    <lineage>
        <taxon>Eukaryota</taxon>
        <taxon>Fungi</taxon>
        <taxon>Dikarya</taxon>
        <taxon>Ascomycota</taxon>
        <taxon>Pezizomycotina</taxon>
        <taxon>Eurotiomycetes</taxon>
        <taxon>Eurotiomycetidae</taxon>
        <taxon>Eurotiales</taxon>
        <taxon>Aspergillaceae</taxon>
        <taxon>Penicilliopsis</taxon>
    </lineage>
</organism>
<feature type="transmembrane region" description="Helical" evidence="1">
    <location>
        <begin position="287"/>
        <end position="308"/>
    </location>
</feature>
<keyword evidence="1" id="KW-0472">Membrane</keyword>
<accession>A0A1L9SRG0</accession>
<dbReference type="GeneID" id="34611939"/>
<dbReference type="AlphaFoldDB" id="A0A1L9SRG0"/>
<proteinExistence type="predicted"/>
<protein>
    <submittedName>
        <fullName evidence="2">Uncharacterized protein</fullName>
    </submittedName>
</protein>